<evidence type="ECO:0000256" key="1">
    <source>
        <dbReference type="ARBA" id="ARBA00022741"/>
    </source>
</evidence>
<gene>
    <name evidence="5" type="ORF">AV530_019752</name>
</gene>
<evidence type="ECO:0000256" key="3">
    <source>
        <dbReference type="PROSITE-ProRule" id="PRU00283"/>
    </source>
</evidence>
<comment type="caution">
    <text evidence="5">The sequence shown here is derived from an EMBL/GenBank/DDBJ whole genome shotgun (WGS) entry which is preliminary data.</text>
</comment>
<dbReference type="InterPro" id="IPR027417">
    <property type="entry name" value="P-loop_NTPase"/>
</dbReference>
<dbReference type="AlphaFoldDB" id="A0A1V4KLX6"/>
<sequence>MDAIQRVHAFVRVKPTANFAQDMIKFGPDNKSVNIYIKKDARKGVVNNTQTDWSFRLDGVLHNTSQELAYETVAQKLVSQALCGYNGNLSLF</sequence>
<keyword evidence="2" id="KW-0067">ATP-binding</keyword>
<evidence type="ECO:0000256" key="2">
    <source>
        <dbReference type="ARBA" id="ARBA00022840"/>
    </source>
</evidence>
<dbReference type="PROSITE" id="PS50067">
    <property type="entry name" value="KINESIN_MOTOR_2"/>
    <property type="match status" value="1"/>
</dbReference>
<evidence type="ECO:0000313" key="6">
    <source>
        <dbReference type="Proteomes" id="UP000190648"/>
    </source>
</evidence>
<dbReference type="Proteomes" id="UP000190648">
    <property type="component" value="Unassembled WGS sequence"/>
</dbReference>
<dbReference type="OrthoDB" id="3176171at2759"/>
<name>A0A1V4KLX6_PATFA</name>
<evidence type="ECO:0000313" key="5">
    <source>
        <dbReference type="EMBL" id="OPJ85419.1"/>
    </source>
</evidence>
<dbReference type="GO" id="GO:0005524">
    <property type="term" value="F:ATP binding"/>
    <property type="evidence" value="ECO:0007669"/>
    <property type="project" value="UniProtKB-KW"/>
</dbReference>
<dbReference type="InterPro" id="IPR001752">
    <property type="entry name" value="Kinesin_motor_dom"/>
</dbReference>
<dbReference type="GO" id="GO:0007018">
    <property type="term" value="P:microtubule-based movement"/>
    <property type="evidence" value="ECO:0007669"/>
    <property type="project" value="InterPro"/>
</dbReference>
<comment type="similarity">
    <text evidence="3">Belongs to the TRAFAC class myosin-kinesin ATPase superfamily. Kinesin family.</text>
</comment>
<proteinExistence type="inferred from homology"/>
<dbReference type="Gene3D" id="3.40.850.10">
    <property type="entry name" value="Kinesin motor domain"/>
    <property type="match status" value="1"/>
</dbReference>
<evidence type="ECO:0000259" key="4">
    <source>
        <dbReference type="PROSITE" id="PS50067"/>
    </source>
</evidence>
<dbReference type="STRING" id="372326.A0A1V4KLX6"/>
<comment type="caution">
    <text evidence="3">Lacks conserved residue(s) required for the propagation of feature annotation.</text>
</comment>
<dbReference type="GO" id="GO:0003777">
    <property type="term" value="F:microtubule motor activity"/>
    <property type="evidence" value="ECO:0007669"/>
    <property type="project" value="InterPro"/>
</dbReference>
<feature type="domain" description="Kinesin motor" evidence="4">
    <location>
        <begin position="6"/>
        <end position="92"/>
    </location>
</feature>
<dbReference type="InterPro" id="IPR036961">
    <property type="entry name" value="Kinesin_motor_dom_sf"/>
</dbReference>
<keyword evidence="1" id="KW-0547">Nucleotide-binding</keyword>
<dbReference type="SUPFAM" id="SSF52540">
    <property type="entry name" value="P-loop containing nucleoside triphosphate hydrolases"/>
    <property type="match status" value="1"/>
</dbReference>
<protein>
    <recommendedName>
        <fullName evidence="4">Kinesin motor domain-containing protein</fullName>
    </recommendedName>
</protein>
<organism evidence="5 6">
    <name type="scientific">Patagioenas fasciata monilis</name>
    <dbReference type="NCBI Taxonomy" id="372326"/>
    <lineage>
        <taxon>Eukaryota</taxon>
        <taxon>Metazoa</taxon>
        <taxon>Chordata</taxon>
        <taxon>Craniata</taxon>
        <taxon>Vertebrata</taxon>
        <taxon>Euteleostomi</taxon>
        <taxon>Archelosauria</taxon>
        <taxon>Archosauria</taxon>
        <taxon>Dinosauria</taxon>
        <taxon>Saurischia</taxon>
        <taxon>Theropoda</taxon>
        <taxon>Coelurosauria</taxon>
        <taxon>Aves</taxon>
        <taxon>Neognathae</taxon>
        <taxon>Neoaves</taxon>
        <taxon>Columbimorphae</taxon>
        <taxon>Columbiformes</taxon>
        <taxon>Columbidae</taxon>
        <taxon>Patagioenas</taxon>
    </lineage>
</organism>
<dbReference type="GO" id="GO:0008017">
    <property type="term" value="F:microtubule binding"/>
    <property type="evidence" value="ECO:0007669"/>
    <property type="project" value="InterPro"/>
</dbReference>
<reference evidence="5 6" key="1">
    <citation type="submission" date="2016-02" db="EMBL/GenBank/DDBJ databases">
        <title>Band-tailed pigeon sequencing and assembly.</title>
        <authorList>
            <person name="Soares A.E."/>
            <person name="Novak B.J."/>
            <person name="Rice E.S."/>
            <person name="O'Connell B."/>
            <person name="Chang D."/>
            <person name="Weber S."/>
            <person name="Shapiro B."/>
        </authorList>
    </citation>
    <scope>NUCLEOTIDE SEQUENCE [LARGE SCALE GENOMIC DNA]</scope>
    <source>
        <strain evidence="5">BTP2013</strain>
        <tissue evidence="5">Blood</tissue>
    </source>
</reference>
<dbReference type="EMBL" id="LSYS01002870">
    <property type="protein sequence ID" value="OPJ85419.1"/>
    <property type="molecule type" value="Genomic_DNA"/>
</dbReference>
<keyword evidence="6" id="KW-1185">Reference proteome</keyword>
<accession>A0A1V4KLX6</accession>